<reference evidence="3" key="1">
    <citation type="submission" date="2021-03" db="EMBL/GenBank/DDBJ databases">
        <title>Draft genome sequence of rust myrtle Austropuccinia psidii MF-1, a brazilian biotype.</title>
        <authorList>
            <person name="Quecine M.C."/>
            <person name="Pachon D.M.R."/>
            <person name="Bonatelli M.L."/>
            <person name="Correr F.H."/>
            <person name="Franceschini L.M."/>
            <person name="Leite T.F."/>
            <person name="Margarido G.R.A."/>
            <person name="Almeida C.A."/>
            <person name="Ferrarezi J.A."/>
            <person name="Labate C.A."/>
        </authorList>
    </citation>
    <scope>NUCLEOTIDE SEQUENCE</scope>
    <source>
        <strain evidence="3">MF-1</strain>
    </source>
</reference>
<dbReference type="Proteomes" id="UP000765509">
    <property type="component" value="Unassembled WGS sequence"/>
</dbReference>
<proteinExistence type="predicted"/>
<evidence type="ECO:0000313" key="4">
    <source>
        <dbReference type="Proteomes" id="UP000765509"/>
    </source>
</evidence>
<feature type="signal peptide" evidence="1">
    <location>
        <begin position="1"/>
        <end position="16"/>
    </location>
</feature>
<dbReference type="OrthoDB" id="2503998at2759"/>
<dbReference type="Pfam" id="PF20515">
    <property type="entry name" value="2OG-FeII_Oxy_6"/>
    <property type="match status" value="1"/>
</dbReference>
<organism evidence="3 4">
    <name type="scientific">Austropuccinia psidii MF-1</name>
    <dbReference type="NCBI Taxonomy" id="1389203"/>
    <lineage>
        <taxon>Eukaryota</taxon>
        <taxon>Fungi</taxon>
        <taxon>Dikarya</taxon>
        <taxon>Basidiomycota</taxon>
        <taxon>Pucciniomycotina</taxon>
        <taxon>Pucciniomycetes</taxon>
        <taxon>Pucciniales</taxon>
        <taxon>Sphaerophragmiaceae</taxon>
        <taxon>Austropuccinia</taxon>
    </lineage>
</organism>
<sequence>MAIFSSTALLIALVEFRPFTLMSEVEVNQWDEVSQFLFHKRKCTNPIGTNGELLEGFMFEIGWRKCTTKNEQFGLYGSLGKIVNAKDEWQNQGENLSFMDCILGEFLRYVGDKLFKEIQTCYKSLGVPSFDQVSYEADISANQGDLSLLQHSLSP</sequence>
<keyword evidence="4" id="KW-1185">Reference proteome</keyword>
<name>A0A9Q3K3A5_9BASI</name>
<dbReference type="AlphaFoldDB" id="A0A9Q3K3A5"/>
<dbReference type="InterPro" id="IPR046798">
    <property type="entry name" value="2OG-FeII_Oxy_6"/>
</dbReference>
<comment type="caution">
    <text evidence="3">The sequence shown here is derived from an EMBL/GenBank/DDBJ whole genome shotgun (WGS) entry which is preliminary data.</text>
</comment>
<keyword evidence="1" id="KW-0732">Signal</keyword>
<feature type="chain" id="PRO_5040497707" description="Tet-like 2OG-Fe(II) oxygenase domain-containing protein" evidence="1">
    <location>
        <begin position="17"/>
        <end position="155"/>
    </location>
</feature>
<accession>A0A9Q3K3A5</accession>
<feature type="domain" description="Tet-like 2OG-Fe(II) oxygenase" evidence="2">
    <location>
        <begin position="25"/>
        <end position="139"/>
    </location>
</feature>
<evidence type="ECO:0000256" key="1">
    <source>
        <dbReference type="SAM" id="SignalP"/>
    </source>
</evidence>
<evidence type="ECO:0000313" key="3">
    <source>
        <dbReference type="EMBL" id="MBW0572394.1"/>
    </source>
</evidence>
<gene>
    <name evidence="3" type="ORF">O181_112109</name>
</gene>
<evidence type="ECO:0000259" key="2">
    <source>
        <dbReference type="Pfam" id="PF20515"/>
    </source>
</evidence>
<dbReference type="EMBL" id="AVOT02090018">
    <property type="protein sequence ID" value="MBW0572394.1"/>
    <property type="molecule type" value="Genomic_DNA"/>
</dbReference>
<protein>
    <recommendedName>
        <fullName evidence="2">Tet-like 2OG-Fe(II) oxygenase domain-containing protein</fullName>
    </recommendedName>
</protein>